<keyword evidence="4" id="KW-0539">Nucleus</keyword>
<evidence type="ECO:0000256" key="5">
    <source>
        <dbReference type="SAM" id="MobiDB-lite"/>
    </source>
</evidence>
<sequence length="672" mass="73477">MDIHPVKALLNVQLASDSSAVIHLPYILQIINADYFLPSPHLQKWSLRITSLLHSKEAGAKWAGLCLAHGTSLYSKSVMIECAQSWLGIALPILTRKESSPMLKAALNLCRVIFTSAVDTPEFQRQVSSPNVPKFNAALIYCLENSLDLELKVLALKTLTRLIPIYPNVHRANHTSLSAIVLRILAEQSNHATKILTEPASKLYSVLHLTGGKVGAATLWRKAVDERVASAWTALSALRTTFPASVDQNQQQTPIETDDPSIWTLLNINRLHSSVLAICDLLRTTTSRPVQVPIGPLTRLATALITVTGDEQSEGHFDPTVRAMELKRMDPSLASILTHPFYQYCDAFRPLPHPFLYLYCIPFGAELEVPGASVVLDDAPNATDALPSFGFSDPERGDDAQGTSVRSKKGKKRARGYEGDEVFRSSLSVICPTVDDGRVILMACDVMQKLLQISEVSPALHSMACRVILSVMLHLPQMSPSLVSADVQMYHELVKRIRDLALELSEGTTSAMGKSLGLVVHALSTAGFDESSLHELDILLHPRLPPLLRSLPQVEAFSLFRTEESEEEMSSRQGLGLEVEAGEEPPPPTRLDDTVMGDARSTPVVPTAPIEPTPKSIVHPPPQTIPAVIPDLTPKLSITNPIAAANVIEKQPDATVIKVLEYPRRKQLSGLL</sequence>
<comment type="subcellular location">
    <subcellularLocation>
        <location evidence="1">Nucleus</location>
    </subcellularLocation>
</comment>
<dbReference type="Pfam" id="PF08167">
    <property type="entry name" value="RIX1"/>
    <property type="match status" value="1"/>
</dbReference>
<evidence type="ECO:0000256" key="1">
    <source>
        <dbReference type="ARBA" id="ARBA00004123"/>
    </source>
</evidence>
<protein>
    <recommendedName>
        <fullName evidence="3">Pre-rRNA-processing protein RIX1</fullName>
    </recommendedName>
</protein>
<dbReference type="AlphaFoldDB" id="A0A0W0EZ70"/>
<gene>
    <name evidence="7" type="ORF">WG66_17992</name>
</gene>
<dbReference type="PANTHER" id="PTHR34105">
    <property type="entry name" value="PROLINE-, GLUTAMIC ACID- AND LEUCINE-RICH PROTEIN 1"/>
    <property type="match status" value="1"/>
</dbReference>
<comment type="caution">
    <text evidence="7">The sequence shown here is derived from an EMBL/GenBank/DDBJ whole genome shotgun (WGS) entry which is preliminary data.</text>
</comment>
<dbReference type="GO" id="GO:0005634">
    <property type="term" value="C:nucleus"/>
    <property type="evidence" value="ECO:0007669"/>
    <property type="project" value="UniProtKB-SubCell"/>
</dbReference>
<feature type="region of interest" description="Disordered" evidence="5">
    <location>
        <begin position="562"/>
        <end position="597"/>
    </location>
</feature>
<evidence type="ECO:0000256" key="4">
    <source>
        <dbReference type="ARBA" id="ARBA00023242"/>
    </source>
</evidence>
<organism evidence="7 8">
    <name type="scientific">Moniliophthora roreri</name>
    <name type="common">Frosty pod rot fungus</name>
    <name type="synonym">Monilia roreri</name>
    <dbReference type="NCBI Taxonomy" id="221103"/>
    <lineage>
        <taxon>Eukaryota</taxon>
        <taxon>Fungi</taxon>
        <taxon>Dikarya</taxon>
        <taxon>Basidiomycota</taxon>
        <taxon>Agaricomycotina</taxon>
        <taxon>Agaricomycetes</taxon>
        <taxon>Agaricomycetidae</taxon>
        <taxon>Agaricales</taxon>
        <taxon>Marasmiineae</taxon>
        <taxon>Marasmiaceae</taxon>
        <taxon>Moniliophthora</taxon>
    </lineage>
</organism>
<dbReference type="PANTHER" id="PTHR34105:SF1">
    <property type="entry name" value="PROLINE-, GLUTAMIC ACID- AND LEUCINE-RICH PROTEIN 1"/>
    <property type="match status" value="1"/>
</dbReference>
<evidence type="ECO:0000256" key="3">
    <source>
        <dbReference type="ARBA" id="ARBA00021502"/>
    </source>
</evidence>
<reference evidence="7 8" key="1">
    <citation type="submission" date="2015-12" db="EMBL/GenBank/DDBJ databases">
        <title>Draft genome sequence of Moniliophthora roreri, the causal agent of frosty pod rot of cacao.</title>
        <authorList>
            <person name="Aime M.C."/>
            <person name="Diaz-Valderrama J.R."/>
            <person name="Kijpornyongpan T."/>
            <person name="Phillips-Mora W."/>
        </authorList>
    </citation>
    <scope>NUCLEOTIDE SEQUENCE [LARGE SCALE GENOMIC DNA]</scope>
    <source>
        <strain evidence="7 8">MCA 2952</strain>
    </source>
</reference>
<evidence type="ECO:0000259" key="6">
    <source>
        <dbReference type="Pfam" id="PF08167"/>
    </source>
</evidence>
<dbReference type="InterPro" id="IPR012583">
    <property type="entry name" value="RIX1_N"/>
</dbReference>
<feature type="domain" description="Pre-rRNA-processing protein RIX1 N-terminal" evidence="6">
    <location>
        <begin position="8"/>
        <end position="190"/>
    </location>
</feature>
<dbReference type="SUPFAM" id="SSF48371">
    <property type="entry name" value="ARM repeat"/>
    <property type="match status" value="1"/>
</dbReference>
<feature type="region of interest" description="Disordered" evidence="5">
    <location>
        <begin position="387"/>
        <end position="412"/>
    </location>
</feature>
<dbReference type="GO" id="GO:0006364">
    <property type="term" value="P:rRNA processing"/>
    <property type="evidence" value="ECO:0007669"/>
    <property type="project" value="TreeGrafter"/>
</dbReference>
<evidence type="ECO:0000313" key="8">
    <source>
        <dbReference type="Proteomes" id="UP000054988"/>
    </source>
</evidence>
<name>A0A0W0EZ70_MONRR</name>
<evidence type="ECO:0000256" key="2">
    <source>
        <dbReference type="ARBA" id="ARBA00010511"/>
    </source>
</evidence>
<evidence type="ECO:0000313" key="7">
    <source>
        <dbReference type="EMBL" id="KTB29392.1"/>
    </source>
</evidence>
<comment type="similarity">
    <text evidence="2">Belongs to the RIX1/PELP1 family.</text>
</comment>
<dbReference type="Proteomes" id="UP000054988">
    <property type="component" value="Unassembled WGS sequence"/>
</dbReference>
<dbReference type="InterPro" id="IPR016024">
    <property type="entry name" value="ARM-type_fold"/>
</dbReference>
<dbReference type="EMBL" id="LATX01002433">
    <property type="protein sequence ID" value="KTB29392.1"/>
    <property type="molecule type" value="Genomic_DNA"/>
</dbReference>
<accession>A0A0W0EZ70</accession>
<proteinExistence type="inferred from homology"/>